<evidence type="ECO:0000259" key="1">
    <source>
        <dbReference type="Pfam" id="PF08887"/>
    </source>
</evidence>
<dbReference type="Proteomes" id="UP001301152">
    <property type="component" value="Unassembled WGS sequence"/>
</dbReference>
<keyword evidence="4" id="KW-1185">Reference proteome</keyword>
<evidence type="ECO:0000313" key="3">
    <source>
        <dbReference type="EMBL" id="MCX2564376.1"/>
    </source>
</evidence>
<sequence>MADTYPKFDIRKYIKKYGELNYRKDVPEKICEKYKGKLPNDLILFWQEYGIGTWLNGKFQFCIPSDYSGIVDILFSGDPDIIPEKTHIIGYSAFGDLLIWNERFQRCEVSLPYLTMSIPKIDFNTFGTENFPLSTVVAGIKYPEYFYIEPSDDQYPSLFEEAVDKIGEVTLDKCYGFFPALALGGSASVKHIQIVDARVHFILLAQMGNLRILRENEQDNTEFVRNAGETTS</sequence>
<gene>
    <name evidence="3" type="ORF">OQ497_10455</name>
</gene>
<evidence type="ECO:0000259" key="2">
    <source>
        <dbReference type="Pfam" id="PF08906"/>
    </source>
</evidence>
<protein>
    <submittedName>
        <fullName evidence="3">GAD-like domain-containing protein</fullName>
    </submittedName>
</protein>
<feature type="domain" description="GAD-related" evidence="1">
    <location>
        <begin position="12"/>
        <end position="105"/>
    </location>
</feature>
<dbReference type="InterPro" id="IPR015002">
    <property type="entry name" value="T6SS_Tdi1_C"/>
</dbReference>
<dbReference type="RefSeq" id="WP_173559787.1">
    <property type="nucleotide sequence ID" value="NZ_WOSV01000004.1"/>
</dbReference>
<evidence type="ECO:0000313" key="4">
    <source>
        <dbReference type="Proteomes" id="UP001301152"/>
    </source>
</evidence>
<dbReference type="Pfam" id="PF08887">
    <property type="entry name" value="GAD-like"/>
    <property type="match status" value="1"/>
</dbReference>
<dbReference type="InterPro" id="IPR014983">
    <property type="entry name" value="GAD-rel"/>
</dbReference>
<organism evidence="3 4">
    <name type="scientific">Acetobacter thailandicus</name>
    <dbReference type="NCBI Taxonomy" id="1502842"/>
    <lineage>
        <taxon>Bacteria</taxon>
        <taxon>Pseudomonadati</taxon>
        <taxon>Pseudomonadota</taxon>
        <taxon>Alphaproteobacteria</taxon>
        <taxon>Acetobacterales</taxon>
        <taxon>Acetobacteraceae</taxon>
        <taxon>Acetobacter</taxon>
    </lineage>
</organism>
<reference evidence="3 4" key="1">
    <citation type="submission" date="2022-11" db="EMBL/GenBank/DDBJ databases">
        <title>Genome sequencing of Acetobacter type strain.</title>
        <authorList>
            <person name="Heo J."/>
            <person name="Lee D."/>
            <person name="Han B.-H."/>
            <person name="Hong S.-B."/>
            <person name="Kwon S.-W."/>
        </authorList>
    </citation>
    <scope>NUCLEOTIDE SEQUENCE [LARGE SCALE GENOMIC DNA]</scope>
    <source>
        <strain evidence="3 4">KACC 21253</strain>
    </source>
</reference>
<dbReference type="EMBL" id="JAPIUZ010000005">
    <property type="protein sequence ID" value="MCX2564376.1"/>
    <property type="molecule type" value="Genomic_DNA"/>
</dbReference>
<dbReference type="Pfam" id="PF08906">
    <property type="entry name" value="T6SS_Tdi1_C"/>
    <property type="match status" value="1"/>
</dbReference>
<proteinExistence type="predicted"/>
<name>A0ABT3QGG6_9PROT</name>
<comment type="caution">
    <text evidence="3">The sequence shown here is derived from an EMBL/GenBank/DDBJ whole genome shotgun (WGS) entry which is preliminary data.</text>
</comment>
<accession>A0ABT3QGG6</accession>
<feature type="domain" description="T6SS immunity protein Tdi1 C-terminal" evidence="2">
    <location>
        <begin position="154"/>
        <end position="207"/>
    </location>
</feature>